<dbReference type="GO" id="GO:0005829">
    <property type="term" value="C:cytosol"/>
    <property type="evidence" value="ECO:0007669"/>
    <property type="project" value="TreeGrafter"/>
</dbReference>
<dbReference type="SUPFAM" id="SSF47729">
    <property type="entry name" value="IHF-like DNA-binding proteins"/>
    <property type="match status" value="1"/>
</dbReference>
<proteinExistence type="predicted"/>
<dbReference type="InterPro" id="IPR010992">
    <property type="entry name" value="IHF-like_DNA-bd_dom_sf"/>
</dbReference>
<dbReference type="Pfam" id="PF00216">
    <property type="entry name" value="Bac_DNA_binding"/>
    <property type="match status" value="1"/>
</dbReference>
<evidence type="ECO:0000313" key="2">
    <source>
        <dbReference type="EMBL" id="KAA6305047.1"/>
    </source>
</evidence>
<feature type="non-terminal residue" evidence="2">
    <location>
        <position position="1"/>
    </location>
</feature>
<keyword evidence="1" id="KW-0472">Membrane</keyword>
<reference evidence="2" key="1">
    <citation type="submission" date="2019-03" db="EMBL/GenBank/DDBJ databases">
        <title>Single cell metagenomics reveals metabolic interactions within the superorganism composed of flagellate Streblomastix strix and complex community of Bacteroidetes bacteria on its surface.</title>
        <authorList>
            <person name="Treitli S.C."/>
            <person name="Kolisko M."/>
            <person name="Husnik F."/>
            <person name="Keeling P."/>
            <person name="Hampl V."/>
        </authorList>
    </citation>
    <scope>NUCLEOTIDE SEQUENCE</scope>
    <source>
        <strain evidence="2">STM</strain>
    </source>
</reference>
<comment type="caution">
    <text evidence="2">The sequence shown here is derived from an EMBL/GenBank/DDBJ whole genome shotgun (WGS) entry which is preliminary data.</text>
</comment>
<dbReference type="GO" id="GO:0003677">
    <property type="term" value="F:DNA binding"/>
    <property type="evidence" value="ECO:0007669"/>
    <property type="project" value="InterPro"/>
</dbReference>
<sequence>VKLKGFGTFKLINVDARESINVNTGERFTIQEHNKIGFIPETELRNLLNEPLSHLETVVLENVDEKENIPIQTHAEDIPIQTHTHQESEEKNEENLYKYKNPAPKKKLSAFITYGIIAILLTGSIILYVTSGDGEPQKKTALPTTAIINDTTEIPPIDIYTAEEDLRILNDTSPVHPDSVNYIITGT</sequence>
<dbReference type="GO" id="GO:0030527">
    <property type="term" value="F:structural constituent of chromatin"/>
    <property type="evidence" value="ECO:0007669"/>
    <property type="project" value="InterPro"/>
</dbReference>
<feature type="non-terminal residue" evidence="2">
    <location>
        <position position="187"/>
    </location>
</feature>
<accession>A0A5J4P6G2</accession>
<name>A0A5J4P6G2_9ZZZZ</name>
<keyword evidence="1" id="KW-1133">Transmembrane helix</keyword>
<gene>
    <name evidence="2" type="ORF">EZS27_043302</name>
</gene>
<dbReference type="PANTHER" id="PTHR33175">
    <property type="entry name" value="DNA-BINDING PROTEIN HU"/>
    <property type="match status" value="1"/>
</dbReference>
<evidence type="ECO:0000256" key="1">
    <source>
        <dbReference type="SAM" id="Phobius"/>
    </source>
</evidence>
<dbReference type="EMBL" id="SNRY01011022">
    <property type="protein sequence ID" value="KAA6305047.1"/>
    <property type="molecule type" value="Genomic_DNA"/>
</dbReference>
<dbReference type="AlphaFoldDB" id="A0A5J4P6G2"/>
<feature type="transmembrane region" description="Helical" evidence="1">
    <location>
        <begin position="108"/>
        <end position="129"/>
    </location>
</feature>
<dbReference type="PANTHER" id="PTHR33175:SF2">
    <property type="entry name" value="INTEGRATION HOST FACTOR SUBUNIT ALPHA"/>
    <property type="match status" value="1"/>
</dbReference>
<protein>
    <submittedName>
        <fullName evidence="2">Uncharacterized protein</fullName>
    </submittedName>
</protein>
<dbReference type="InterPro" id="IPR000119">
    <property type="entry name" value="Hist_DNA-bd"/>
</dbReference>
<keyword evidence="1" id="KW-0812">Transmembrane</keyword>
<organism evidence="2">
    <name type="scientific">termite gut metagenome</name>
    <dbReference type="NCBI Taxonomy" id="433724"/>
    <lineage>
        <taxon>unclassified sequences</taxon>
        <taxon>metagenomes</taxon>
        <taxon>organismal metagenomes</taxon>
    </lineage>
</organism>
<dbReference type="Gene3D" id="4.10.520.10">
    <property type="entry name" value="IHF-like DNA-binding proteins"/>
    <property type="match status" value="1"/>
</dbReference>